<evidence type="ECO:0000256" key="1">
    <source>
        <dbReference type="SAM" id="MobiDB-lite"/>
    </source>
</evidence>
<dbReference type="Proteomes" id="UP001419268">
    <property type="component" value="Unassembled WGS sequence"/>
</dbReference>
<feature type="region of interest" description="Disordered" evidence="1">
    <location>
        <begin position="121"/>
        <end position="224"/>
    </location>
</feature>
<reference evidence="2 3" key="1">
    <citation type="submission" date="2024-01" db="EMBL/GenBank/DDBJ databases">
        <title>Genome assemblies of Stephania.</title>
        <authorList>
            <person name="Yang L."/>
        </authorList>
    </citation>
    <scope>NUCLEOTIDE SEQUENCE [LARGE SCALE GENOMIC DNA]</scope>
    <source>
        <strain evidence="2">JXDWG</strain>
        <tissue evidence="2">Leaf</tissue>
    </source>
</reference>
<dbReference type="AlphaFoldDB" id="A0AAP0J2Z1"/>
<proteinExistence type="predicted"/>
<feature type="compositionally biased region" description="Basic residues" evidence="1">
    <location>
        <begin position="32"/>
        <end position="44"/>
    </location>
</feature>
<dbReference type="EMBL" id="JBBNAG010000006">
    <property type="protein sequence ID" value="KAK9125417.1"/>
    <property type="molecule type" value="Genomic_DNA"/>
</dbReference>
<evidence type="ECO:0000313" key="3">
    <source>
        <dbReference type="Proteomes" id="UP001419268"/>
    </source>
</evidence>
<gene>
    <name evidence="2" type="ORF">Scep_014263</name>
</gene>
<comment type="caution">
    <text evidence="2">The sequence shown here is derived from an EMBL/GenBank/DDBJ whole genome shotgun (WGS) entry which is preliminary data.</text>
</comment>
<name>A0AAP0J2Z1_9MAGN</name>
<protein>
    <submittedName>
        <fullName evidence="2">Uncharacterized protein</fullName>
    </submittedName>
</protein>
<keyword evidence="3" id="KW-1185">Reference proteome</keyword>
<feature type="compositionally biased region" description="Basic and acidic residues" evidence="1">
    <location>
        <begin position="22"/>
        <end position="31"/>
    </location>
</feature>
<organism evidence="2 3">
    <name type="scientific">Stephania cephalantha</name>
    <dbReference type="NCBI Taxonomy" id="152367"/>
    <lineage>
        <taxon>Eukaryota</taxon>
        <taxon>Viridiplantae</taxon>
        <taxon>Streptophyta</taxon>
        <taxon>Embryophyta</taxon>
        <taxon>Tracheophyta</taxon>
        <taxon>Spermatophyta</taxon>
        <taxon>Magnoliopsida</taxon>
        <taxon>Ranunculales</taxon>
        <taxon>Menispermaceae</taxon>
        <taxon>Menispermoideae</taxon>
        <taxon>Cissampelideae</taxon>
        <taxon>Stephania</taxon>
    </lineage>
</organism>
<sequence length="260" mass="28973">MVRSLIKIVSERGSGGGPAAWRDSRSGEQRRARAARRGARRRQRATGNRVEQRRGGALPDRLIPDETQQQWTLGCDVDEARRRDGLLAEKEGNFRDMATDSLPEPYLGLLDLGRGREDIDGMGGRIGAPTLRWRSRRSPVRRGGAQPAGLDRQSGDSAAANRSGGPSAWTRWARCGDDDEERGSERATAARARARKERRAERQQEWRGGGGSAWRRATRERRGATARWRVAGPIDPDETQQQWTLGCDVDEARRRDGLLA</sequence>
<evidence type="ECO:0000313" key="2">
    <source>
        <dbReference type="EMBL" id="KAK9125417.1"/>
    </source>
</evidence>
<feature type="region of interest" description="Disordered" evidence="1">
    <location>
        <begin position="9"/>
        <end position="65"/>
    </location>
</feature>
<accession>A0AAP0J2Z1</accession>